<feature type="domain" description="MaoC-like" evidence="2">
    <location>
        <begin position="22"/>
        <end position="125"/>
    </location>
</feature>
<evidence type="ECO:0000313" key="3">
    <source>
        <dbReference type="EMBL" id="MBB4674388.1"/>
    </source>
</evidence>
<dbReference type="RefSeq" id="WP_185000507.1">
    <property type="nucleotide sequence ID" value="NZ_BAAAUI010000003.1"/>
</dbReference>
<dbReference type="InterPro" id="IPR002539">
    <property type="entry name" value="MaoC-like_dom"/>
</dbReference>
<dbReference type="PANTHER" id="PTHR43841:SF3">
    <property type="entry name" value="(3R)-HYDROXYACYL-ACP DEHYDRATASE SUBUNIT HADB"/>
    <property type="match status" value="1"/>
</dbReference>
<dbReference type="Pfam" id="PF01575">
    <property type="entry name" value="MaoC_dehydratas"/>
    <property type="match status" value="1"/>
</dbReference>
<organism evidence="3 4">
    <name type="scientific">Crossiella cryophila</name>
    <dbReference type="NCBI Taxonomy" id="43355"/>
    <lineage>
        <taxon>Bacteria</taxon>
        <taxon>Bacillati</taxon>
        <taxon>Actinomycetota</taxon>
        <taxon>Actinomycetes</taxon>
        <taxon>Pseudonocardiales</taxon>
        <taxon>Pseudonocardiaceae</taxon>
        <taxon>Crossiella</taxon>
    </lineage>
</organism>
<dbReference type="InterPro" id="IPR029069">
    <property type="entry name" value="HotDog_dom_sf"/>
</dbReference>
<dbReference type="AlphaFoldDB" id="A0A7W7C710"/>
<sequence length="145" mass="15726">MSIATTLPRYGDVEKGLQLPSLELRITRRDLVRYAGVSTDCNTIHWSDRAAKAAGLPGVVAHGLLTMAMVARIVSDWTGDPAAIIDYQVRFGRPVVVPDDDEGATVEVTAKIGEKRDDNTVRVDITARFGGQSIFGRAYAIVRLA</sequence>
<protein>
    <submittedName>
        <fullName evidence="3">Acyl dehydratase</fullName>
    </submittedName>
</protein>
<comment type="similarity">
    <text evidence="1">Belongs to the enoyl-CoA hydratase/isomerase family.</text>
</comment>
<evidence type="ECO:0000256" key="1">
    <source>
        <dbReference type="ARBA" id="ARBA00005254"/>
    </source>
</evidence>
<evidence type="ECO:0000259" key="2">
    <source>
        <dbReference type="Pfam" id="PF01575"/>
    </source>
</evidence>
<comment type="caution">
    <text evidence="3">The sequence shown here is derived from an EMBL/GenBank/DDBJ whole genome shotgun (WGS) entry which is preliminary data.</text>
</comment>
<reference evidence="3 4" key="1">
    <citation type="submission" date="2020-08" db="EMBL/GenBank/DDBJ databases">
        <title>Sequencing the genomes of 1000 actinobacteria strains.</title>
        <authorList>
            <person name="Klenk H.-P."/>
        </authorList>
    </citation>
    <scope>NUCLEOTIDE SEQUENCE [LARGE SCALE GENOMIC DNA]</scope>
    <source>
        <strain evidence="3 4">DSM 44230</strain>
    </source>
</reference>
<dbReference type="Proteomes" id="UP000533598">
    <property type="component" value="Unassembled WGS sequence"/>
</dbReference>
<gene>
    <name evidence="3" type="ORF">HNR67_000506</name>
</gene>
<dbReference type="PANTHER" id="PTHR43841">
    <property type="entry name" value="3-HYDROXYACYL-THIOESTER DEHYDRATASE HTDX-RELATED"/>
    <property type="match status" value="1"/>
</dbReference>
<evidence type="ECO:0000313" key="4">
    <source>
        <dbReference type="Proteomes" id="UP000533598"/>
    </source>
</evidence>
<accession>A0A7W7C710</accession>
<dbReference type="EMBL" id="JACHMH010000001">
    <property type="protein sequence ID" value="MBB4674388.1"/>
    <property type="molecule type" value="Genomic_DNA"/>
</dbReference>
<proteinExistence type="inferred from homology"/>
<dbReference type="Gene3D" id="3.10.129.10">
    <property type="entry name" value="Hotdog Thioesterase"/>
    <property type="match status" value="1"/>
</dbReference>
<name>A0A7W7C710_9PSEU</name>
<keyword evidence="4" id="KW-1185">Reference proteome</keyword>
<dbReference type="SUPFAM" id="SSF54637">
    <property type="entry name" value="Thioesterase/thiol ester dehydrase-isomerase"/>
    <property type="match status" value="1"/>
</dbReference>